<evidence type="ECO:0000313" key="4">
    <source>
        <dbReference type="EMBL" id="KAK9871415.1"/>
    </source>
</evidence>
<dbReference type="PANTHER" id="PTHR11188:SF176">
    <property type="entry name" value="ARRESTIN DOMAIN-CONTAINING PROTEIN 1"/>
    <property type="match status" value="1"/>
</dbReference>
<keyword evidence="2" id="KW-0716">Sensory transduction</keyword>
<dbReference type="Pfam" id="PF00339">
    <property type="entry name" value="Arrestin_N"/>
    <property type="match status" value="1"/>
</dbReference>
<comment type="caution">
    <text evidence="4">The sequence shown here is derived from an EMBL/GenBank/DDBJ whole genome shotgun (WGS) entry which is preliminary data.</text>
</comment>
<evidence type="ECO:0000259" key="3">
    <source>
        <dbReference type="SMART" id="SM01017"/>
    </source>
</evidence>
<dbReference type="SUPFAM" id="SSF81296">
    <property type="entry name" value="E set domains"/>
    <property type="match status" value="2"/>
</dbReference>
<name>A0AAW1TUC3_9CUCU</name>
<dbReference type="GO" id="GO:0015031">
    <property type="term" value="P:protein transport"/>
    <property type="evidence" value="ECO:0007669"/>
    <property type="project" value="TreeGrafter"/>
</dbReference>
<evidence type="ECO:0000256" key="1">
    <source>
        <dbReference type="ARBA" id="ARBA00005298"/>
    </source>
</evidence>
<dbReference type="InterPro" id="IPR014756">
    <property type="entry name" value="Ig_E-set"/>
</dbReference>
<dbReference type="AlphaFoldDB" id="A0AAW1TUC3"/>
<dbReference type="InterPro" id="IPR050357">
    <property type="entry name" value="Arrestin_domain-protein"/>
</dbReference>
<protein>
    <recommendedName>
        <fullName evidence="3">Arrestin C-terminal-like domain-containing protein</fullName>
    </recommendedName>
</protein>
<dbReference type="InterPro" id="IPR011022">
    <property type="entry name" value="Arrestin_C-like"/>
</dbReference>
<evidence type="ECO:0000256" key="2">
    <source>
        <dbReference type="ARBA" id="ARBA00022606"/>
    </source>
</evidence>
<keyword evidence="5" id="KW-1185">Reference proteome</keyword>
<dbReference type="GO" id="GO:0005737">
    <property type="term" value="C:cytoplasm"/>
    <property type="evidence" value="ECO:0007669"/>
    <property type="project" value="TreeGrafter"/>
</dbReference>
<comment type="similarity">
    <text evidence="1">Belongs to the arrestin family.</text>
</comment>
<dbReference type="SMART" id="SM01017">
    <property type="entry name" value="Arrestin_C"/>
    <property type="match status" value="1"/>
</dbReference>
<feature type="domain" description="Arrestin C-terminal-like" evidence="3">
    <location>
        <begin position="158"/>
        <end position="292"/>
    </location>
</feature>
<dbReference type="Gene3D" id="2.60.40.640">
    <property type="match status" value="2"/>
</dbReference>
<reference evidence="4 5" key="1">
    <citation type="submission" date="2023-03" db="EMBL/GenBank/DDBJ databases">
        <title>Genome insight into feeding habits of ladybird beetles.</title>
        <authorList>
            <person name="Li H.-S."/>
            <person name="Huang Y.-H."/>
            <person name="Pang H."/>
        </authorList>
    </citation>
    <scope>NUCLEOTIDE SEQUENCE [LARGE SCALE GENOMIC DNA]</scope>
    <source>
        <strain evidence="4">SYSU_2023b</strain>
        <tissue evidence="4">Whole body</tissue>
    </source>
</reference>
<dbReference type="InterPro" id="IPR014752">
    <property type="entry name" value="Arrestin-like_C"/>
</dbReference>
<evidence type="ECO:0000313" key="5">
    <source>
        <dbReference type="Proteomes" id="UP001431783"/>
    </source>
</evidence>
<dbReference type="Proteomes" id="UP001431783">
    <property type="component" value="Unassembled WGS sequence"/>
</dbReference>
<dbReference type="PANTHER" id="PTHR11188">
    <property type="entry name" value="ARRESTIN DOMAIN CONTAINING PROTEIN"/>
    <property type="match status" value="1"/>
</dbReference>
<sequence length="318" mass="35752">MSCIIEITSGEPVLMGSSLIGAVVCTLSKPTTIKAVSLQFYGEESTDSVGTGKQHTHGRCVVIDIEKSLLGSEKLFPKGENRYPFTIDVPLRMPASFHAVHGGVAYYLKAAIKKPLKVISVKKVIQVTRPIELGAYLPALQIQFETSTDRTVRCCGWSRGKIILSAEVEKRLFVIGEKILVHIDIINSSSLKVKHVFGRIMKKITIHFTHPRPHEMSYWEYVTKGTKFPGVGKHEEVAYPLYVEVPKNLHVPHIKYSNLFKISYQLQIIAKLSGFNTAMVLQLKIYIGHIPFDTSLKRWRTSFFDDKDDDVVSNFSTT</sequence>
<gene>
    <name evidence="4" type="ORF">WA026_011666</name>
</gene>
<proteinExistence type="inferred from homology"/>
<dbReference type="Pfam" id="PF02752">
    <property type="entry name" value="Arrestin_C"/>
    <property type="match status" value="1"/>
</dbReference>
<dbReference type="EMBL" id="JARQZJ010000005">
    <property type="protein sequence ID" value="KAK9871415.1"/>
    <property type="molecule type" value="Genomic_DNA"/>
</dbReference>
<organism evidence="4 5">
    <name type="scientific">Henosepilachna vigintioctopunctata</name>
    <dbReference type="NCBI Taxonomy" id="420089"/>
    <lineage>
        <taxon>Eukaryota</taxon>
        <taxon>Metazoa</taxon>
        <taxon>Ecdysozoa</taxon>
        <taxon>Arthropoda</taxon>
        <taxon>Hexapoda</taxon>
        <taxon>Insecta</taxon>
        <taxon>Pterygota</taxon>
        <taxon>Neoptera</taxon>
        <taxon>Endopterygota</taxon>
        <taxon>Coleoptera</taxon>
        <taxon>Polyphaga</taxon>
        <taxon>Cucujiformia</taxon>
        <taxon>Coccinelloidea</taxon>
        <taxon>Coccinellidae</taxon>
        <taxon>Epilachninae</taxon>
        <taxon>Epilachnini</taxon>
        <taxon>Henosepilachna</taxon>
    </lineage>
</organism>
<dbReference type="InterPro" id="IPR011021">
    <property type="entry name" value="Arrestin-like_N"/>
</dbReference>
<accession>A0AAW1TUC3</accession>